<dbReference type="Gene3D" id="3.30.70.1990">
    <property type="match status" value="1"/>
</dbReference>
<dbReference type="Pfam" id="PF02353">
    <property type="entry name" value="CMAS"/>
    <property type="match status" value="1"/>
</dbReference>
<sequence>MYLVPMAAAVWSAAGKGVLDFPARYLIQFFHNHCFLQLFNRPQWLTVKGRSKTYVDAISKELGKKINKGVAAVSVTRQGGMFTIKDSASFAQDFDQVIFACHADEALALLGEHATDEEQSHLAAIGYKSNHVYVHSDPTLMPVRKNAWASWNYLCTDKDPTAVVSDDKPVFVTYYLNQLQNLDVERPILVSLNPTIRPKAELTHHEVDYAHPQFTEDSAAAVAGLKSLQGKDGAWYAGAYMGYGFHEDGLRSGLEVATAITKKPVPWMDNGSHDLVCKVPDRSLDSQLGPLEYIKAAMANLLGKFFCWQLKGFLGKSLKSGGGLGFLLPNGAFIHAGGQPGDTPALTVRVFDWWFFVRVALEYDLGLARSYLAGEWEIDGENWNHDGLTRLFLLFVENRDAPSNSLNISNLISSWVGYGINFLRYRLSMDNSLSGSRSNIEAHYDLSNELFKTFLDEPYMMYSSAIYDAKPSPSGKDLVLSGTLEEAEARKLDVLLAKAQVQPHHRLLDVGFGWGGLTIRAAETIGCRVHGITLSKEQKALAEERVKARGLGHLITYELVDYRVFADLHPGEFDRIISCEMIEAVGHNYLGQFYRAMESLLKPDGILVMEAITTPESRYVEYLRSTDFINTIIFPGSCCPSLTALLDAASKNSSLTLEGVDNICLHYAETLREWRRRFNKNLTAVRAQGFDSIFIRCWNYYLCYCEAGFQSQTEGCLILVFSRPGNRNLLPYSSTNFITRSGHDNSGLAAPNC</sequence>
<dbReference type="InterPro" id="IPR029063">
    <property type="entry name" value="SAM-dependent_MTases_sf"/>
</dbReference>
<evidence type="ECO:0000313" key="1">
    <source>
        <dbReference type="EMBL" id="CAD9859117.1"/>
    </source>
</evidence>
<proteinExistence type="predicted"/>
<dbReference type="InterPro" id="IPR050723">
    <property type="entry name" value="CFA/CMAS"/>
</dbReference>
<dbReference type="Gene3D" id="3.50.50.60">
    <property type="entry name" value="FAD/NAD(P)-binding domain"/>
    <property type="match status" value="1"/>
</dbReference>
<dbReference type="CDD" id="cd02440">
    <property type="entry name" value="AdoMet_MTases"/>
    <property type="match status" value="1"/>
</dbReference>
<dbReference type="SUPFAM" id="SSF51905">
    <property type="entry name" value="FAD/NAD(P)-binding domain"/>
    <property type="match status" value="1"/>
</dbReference>
<dbReference type="SUPFAM" id="SSF53335">
    <property type="entry name" value="S-adenosyl-L-methionine-dependent methyltransferases"/>
    <property type="match status" value="1"/>
</dbReference>
<dbReference type="AlphaFoldDB" id="A0A7S2XUH5"/>
<protein>
    <recommendedName>
        <fullName evidence="2">Amine oxidase domain-containing protein</fullName>
    </recommendedName>
</protein>
<evidence type="ECO:0008006" key="2">
    <source>
        <dbReference type="Google" id="ProtNLM"/>
    </source>
</evidence>
<dbReference type="PANTHER" id="PTHR43667:SF2">
    <property type="entry name" value="FATTY ACID C-METHYL TRANSFERASE"/>
    <property type="match status" value="1"/>
</dbReference>
<organism evidence="1">
    <name type="scientific">Fibrocapsa japonica</name>
    <dbReference type="NCBI Taxonomy" id="94617"/>
    <lineage>
        <taxon>Eukaryota</taxon>
        <taxon>Sar</taxon>
        <taxon>Stramenopiles</taxon>
        <taxon>Ochrophyta</taxon>
        <taxon>Raphidophyceae</taxon>
        <taxon>Chattonellales</taxon>
        <taxon>Chattonellaceae</taxon>
        <taxon>Fibrocapsa</taxon>
    </lineage>
</organism>
<name>A0A7S2XUH5_9STRA</name>
<reference evidence="1" key="1">
    <citation type="submission" date="2021-01" db="EMBL/GenBank/DDBJ databases">
        <authorList>
            <person name="Corre E."/>
            <person name="Pelletier E."/>
            <person name="Niang G."/>
            <person name="Scheremetjew M."/>
            <person name="Finn R."/>
            <person name="Kale V."/>
            <person name="Holt S."/>
            <person name="Cochrane G."/>
            <person name="Meng A."/>
            <person name="Brown T."/>
            <person name="Cohen L."/>
        </authorList>
    </citation>
    <scope>NUCLEOTIDE SEQUENCE</scope>
    <source>
        <strain evidence="1">CCMP1661</strain>
    </source>
</reference>
<dbReference type="InterPro" id="IPR036188">
    <property type="entry name" value="FAD/NAD-bd_sf"/>
</dbReference>
<dbReference type="PANTHER" id="PTHR43667">
    <property type="entry name" value="CYCLOPROPANE-FATTY-ACYL-PHOSPHOLIPID SYNTHASE"/>
    <property type="match status" value="1"/>
</dbReference>
<dbReference type="Gene3D" id="1.10.405.20">
    <property type="match status" value="1"/>
</dbReference>
<accession>A0A7S2XUH5</accession>
<dbReference type="Gene3D" id="3.40.50.150">
    <property type="entry name" value="Vaccinia Virus protein VP39"/>
    <property type="match status" value="1"/>
</dbReference>
<gene>
    <name evidence="1" type="ORF">FJAP1339_LOCUS1636</name>
</gene>
<dbReference type="EMBL" id="HBHR01003539">
    <property type="protein sequence ID" value="CAD9859117.1"/>
    <property type="molecule type" value="Transcribed_RNA"/>
</dbReference>